<dbReference type="PROSITE" id="PS50071">
    <property type="entry name" value="HOMEOBOX_2"/>
    <property type="match status" value="1"/>
</dbReference>
<feature type="region of interest" description="Disordered" evidence="7">
    <location>
        <begin position="224"/>
        <end position="275"/>
    </location>
</feature>
<evidence type="ECO:0000313" key="9">
    <source>
        <dbReference type="EMBL" id="KNE63504.1"/>
    </source>
</evidence>
<dbReference type="SMART" id="SM00389">
    <property type="entry name" value="HOX"/>
    <property type="match status" value="1"/>
</dbReference>
<dbReference type="PANTHER" id="PTHR24208:SF166">
    <property type="entry name" value="LIM HOMEOBOX TRANSCRIPTION FACTOR 1 ALPHA, ISOFORM B"/>
    <property type="match status" value="1"/>
</dbReference>
<dbReference type="GO" id="GO:0000981">
    <property type="term" value="F:DNA-binding transcription factor activity, RNA polymerase II-specific"/>
    <property type="evidence" value="ECO:0007669"/>
    <property type="project" value="InterPro"/>
</dbReference>
<dbReference type="InterPro" id="IPR017970">
    <property type="entry name" value="Homeobox_CS"/>
</dbReference>
<dbReference type="GO" id="GO:0000977">
    <property type="term" value="F:RNA polymerase II transcription regulatory region sequence-specific DNA binding"/>
    <property type="evidence" value="ECO:0007669"/>
    <property type="project" value="TreeGrafter"/>
</dbReference>
<comment type="subcellular location">
    <subcellularLocation>
        <location evidence="1 5 6">Nucleus</location>
    </subcellularLocation>
</comment>
<evidence type="ECO:0000259" key="8">
    <source>
        <dbReference type="PROSITE" id="PS50071"/>
    </source>
</evidence>
<keyword evidence="10" id="KW-1185">Reference proteome</keyword>
<reference evidence="10" key="2">
    <citation type="submission" date="2009-11" db="EMBL/GenBank/DDBJ databases">
        <title>The Genome Sequence of Allomyces macrogynus strain ATCC 38327.</title>
        <authorList>
            <consortium name="The Broad Institute Genome Sequencing Platform"/>
            <person name="Russ C."/>
            <person name="Cuomo C."/>
            <person name="Shea T."/>
            <person name="Young S.K."/>
            <person name="Zeng Q."/>
            <person name="Koehrsen M."/>
            <person name="Haas B."/>
            <person name="Borodovsky M."/>
            <person name="Guigo R."/>
            <person name="Alvarado L."/>
            <person name="Berlin A."/>
            <person name="Borenstein D."/>
            <person name="Chen Z."/>
            <person name="Engels R."/>
            <person name="Freedman E."/>
            <person name="Gellesch M."/>
            <person name="Goldberg J."/>
            <person name="Griggs A."/>
            <person name="Gujja S."/>
            <person name="Heiman D."/>
            <person name="Hepburn T."/>
            <person name="Howarth C."/>
            <person name="Jen D."/>
            <person name="Larson L."/>
            <person name="Lewis B."/>
            <person name="Mehta T."/>
            <person name="Park D."/>
            <person name="Pearson M."/>
            <person name="Roberts A."/>
            <person name="Saif S."/>
            <person name="Shenoy N."/>
            <person name="Sisk P."/>
            <person name="Stolte C."/>
            <person name="Sykes S."/>
            <person name="Walk T."/>
            <person name="White J."/>
            <person name="Yandava C."/>
            <person name="Burger G."/>
            <person name="Gray M.W."/>
            <person name="Holland P.W.H."/>
            <person name="King N."/>
            <person name="Lang F.B.F."/>
            <person name="Roger A.J."/>
            <person name="Ruiz-Trillo I."/>
            <person name="Lander E."/>
            <person name="Nusbaum C."/>
        </authorList>
    </citation>
    <scope>NUCLEOTIDE SEQUENCE [LARGE SCALE GENOMIC DNA]</scope>
    <source>
        <strain evidence="10">ATCC 38327</strain>
    </source>
</reference>
<dbReference type="GO" id="GO:0005634">
    <property type="term" value="C:nucleus"/>
    <property type="evidence" value="ECO:0007669"/>
    <property type="project" value="UniProtKB-SubCell"/>
</dbReference>
<dbReference type="InterPro" id="IPR001356">
    <property type="entry name" value="HD"/>
</dbReference>
<evidence type="ECO:0000256" key="3">
    <source>
        <dbReference type="ARBA" id="ARBA00023155"/>
    </source>
</evidence>
<feature type="compositionally biased region" description="Pro residues" evidence="7">
    <location>
        <begin position="226"/>
        <end position="238"/>
    </location>
</feature>
<dbReference type="Gene3D" id="1.10.10.60">
    <property type="entry name" value="Homeodomain-like"/>
    <property type="match status" value="1"/>
</dbReference>
<dbReference type="Proteomes" id="UP000054350">
    <property type="component" value="Unassembled WGS sequence"/>
</dbReference>
<dbReference type="OrthoDB" id="6159439at2759"/>
<dbReference type="SUPFAM" id="SSF46689">
    <property type="entry name" value="Homeodomain-like"/>
    <property type="match status" value="1"/>
</dbReference>
<dbReference type="STRING" id="578462.A0A0L0SMA3"/>
<dbReference type="CDD" id="cd00086">
    <property type="entry name" value="homeodomain"/>
    <property type="match status" value="1"/>
</dbReference>
<dbReference type="InterPro" id="IPR003882">
    <property type="entry name" value="Pistil_extensin"/>
</dbReference>
<name>A0A0L0SMA3_ALLM3</name>
<dbReference type="InterPro" id="IPR050453">
    <property type="entry name" value="LIM_Homeobox_TF"/>
</dbReference>
<keyword evidence="4 5" id="KW-0539">Nucleus</keyword>
<dbReference type="PRINTS" id="PR01218">
    <property type="entry name" value="PSTLEXTENSIN"/>
</dbReference>
<keyword evidence="2 5" id="KW-0238">DNA-binding</keyword>
<protein>
    <recommendedName>
        <fullName evidence="8">Homeobox domain-containing protein</fullName>
    </recommendedName>
</protein>
<dbReference type="PANTHER" id="PTHR24208">
    <property type="entry name" value="LIM/HOMEOBOX PROTEIN LHX"/>
    <property type="match status" value="1"/>
</dbReference>
<feature type="compositionally biased region" description="Low complexity" evidence="7">
    <location>
        <begin position="239"/>
        <end position="267"/>
    </location>
</feature>
<feature type="domain" description="Homeobox" evidence="8">
    <location>
        <begin position="265"/>
        <end position="325"/>
    </location>
</feature>
<reference evidence="9 10" key="1">
    <citation type="submission" date="2009-11" db="EMBL/GenBank/DDBJ databases">
        <title>Annotation of Allomyces macrogynus ATCC 38327.</title>
        <authorList>
            <consortium name="The Broad Institute Genome Sequencing Platform"/>
            <person name="Russ C."/>
            <person name="Cuomo C."/>
            <person name="Burger G."/>
            <person name="Gray M.W."/>
            <person name="Holland P.W.H."/>
            <person name="King N."/>
            <person name="Lang F.B.F."/>
            <person name="Roger A.J."/>
            <person name="Ruiz-Trillo I."/>
            <person name="Young S.K."/>
            <person name="Zeng Q."/>
            <person name="Gargeya S."/>
            <person name="Fitzgerald M."/>
            <person name="Haas B."/>
            <person name="Abouelleil A."/>
            <person name="Alvarado L."/>
            <person name="Arachchi H.M."/>
            <person name="Berlin A."/>
            <person name="Chapman S.B."/>
            <person name="Gearin G."/>
            <person name="Goldberg J."/>
            <person name="Griggs A."/>
            <person name="Gujja S."/>
            <person name="Hansen M."/>
            <person name="Heiman D."/>
            <person name="Howarth C."/>
            <person name="Larimer J."/>
            <person name="Lui A."/>
            <person name="MacDonald P.J.P."/>
            <person name="McCowen C."/>
            <person name="Montmayeur A."/>
            <person name="Murphy C."/>
            <person name="Neiman D."/>
            <person name="Pearson M."/>
            <person name="Priest M."/>
            <person name="Roberts A."/>
            <person name="Saif S."/>
            <person name="Shea T."/>
            <person name="Sisk P."/>
            <person name="Stolte C."/>
            <person name="Sykes S."/>
            <person name="Wortman J."/>
            <person name="Nusbaum C."/>
            <person name="Birren B."/>
        </authorList>
    </citation>
    <scope>NUCLEOTIDE SEQUENCE [LARGE SCALE GENOMIC DNA]</scope>
    <source>
        <strain evidence="9 10">ATCC 38327</strain>
    </source>
</reference>
<sequence>MDALLPPAMALPLCPLDLFDASLTDANLNAMPLSPSSSFDLTLPSLFPSSCSSLPHPAGPAGPLASMVPASATAAGAAAAATSAMMDCWSVPNGQAATAAAPHAHGPVMTPAPRPYVATTTTTTTTPSTLLAAPTLADVAAASWMTSFLPTPLAETAPTTRTATTDALDAAARLPFMAPPSNPPLVLHHPFMPFADQYVKPEPSAAVTHAANKVAPVVVKKEHVPAAPPSPLPSPRPSPASSNATRTLATSDDDATSTATSPAAAASEKPRSRLTREQTAILKRVYAVTYFPDRATKEQLAGELGIPVRTVQIWFQNQRQYHRIKLKKKAAKAKASGASADLESAAITKVALPRVKSTASASPNAATPTVVELRPAATAAPPTPVPTPTLPALAPLLSRRASAPVAASRIPLPVPPAAPLGLPTVLPMTPTSPLDRAWHAPAPLVAPAPPPAAPAPEFQLDYVAFEALLNTYPASANAAAHENALWMPTTAQMQHQHPAAAVPRQRAYSWMQ</sequence>
<evidence type="ECO:0000256" key="4">
    <source>
        <dbReference type="ARBA" id="ARBA00023242"/>
    </source>
</evidence>
<dbReference type="PROSITE" id="PS00027">
    <property type="entry name" value="HOMEOBOX_1"/>
    <property type="match status" value="1"/>
</dbReference>
<dbReference type="Pfam" id="PF00046">
    <property type="entry name" value="Homeodomain"/>
    <property type="match status" value="1"/>
</dbReference>
<proteinExistence type="predicted"/>
<evidence type="ECO:0000256" key="1">
    <source>
        <dbReference type="ARBA" id="ARBA00004123"/>
    </source>
</evidence>
<evidence type="ECO:0000256" key="5">
    <source>
        <dbReference type="PROSITE-ProRule" id="PRU00108"/>
    </source>
</evidence>
<accession>A0A0L0SMA3</accession>
<gene>
    <name evidence="9" type="ORF">AMAG_08626</name>
</gene>
<dbReference type="SMR" id="A0A0L0SMA3"/>
<keyword evidence="3 5" id="KW-0371">Homeobox</keyword>
<organism evidence="9 10">
    <name type="scientific">Allomyces macrogynus (strain ATCC 38327)</name>
    <name type="common">Allomyces javanicus var. macrogynus</name>
    <dbReference type="NCBI Taxonomy" id="578462"/>
    <lineage>
        <taxon>Eukaryota</taxon>
        <taxon>Fungi</taxon>
        <taxon>Fungi incertae sedis</taxon>
        <taxon>Blastocladiomycota</taxon>
        <taxon>Blastocladiomycetes</taxon>
        <taxon>Blastocladiales</taxon>
        <taxon>Blastocladiaceae</taxon>
        <taxon>Allomyces</taxon>
    </lineage>
</organism>
<dbReference type="InterPro" id="IPR009057">
    <property type="entry name" value="Homeodomain-like_sf"/>
</dbReference>
<dbReference type="VEuPathDB" id="FungiDB:AMAG_08626"/>
<evidence type="ECO:0000313" key="10">
    <source>
        <dbReference type="Proteomes" id="UP000054350"/>
    </source>
</evidence>
<evidence type="ECO:0000256" key="6">
    <source>
        <dbReference type="RuleBase" id="RU000682"/>
    </source>
</evidence>
<dbReference type="AlphaFoldDB" id="A0A0L0SMA3"/>
<feature type="DNA-binding region" description="Homeobox" evidence="5">
    <location>
        <begin position="267"/>
        <end position="326"/>
    </location>
</feature>
<evidence type="ECO:0000256" key="2">
    <source>
        <dbReference type="ARBA" id="ARBA00023125"/>
    </source>
</evidence>
<evidence type="ECO:0000256" key="7">
    <source>
        <dbReference type="SAM" id="MobiDB-lite"/>
    </source>
</evidence>
<dbReference type="eggNOG" id="KOG0490">
    <property type="taxonomic scope" value="Eukaryota"/>
</dbReference>
<dbReference type="EMBL" id="GG745342">
    <property type="protein sequence ID" value="KNE63504.1"/>
    <property type="molecule type" value="Genomic_DNA"/>
</dbReference>